<evidence type="ECO:0000313" key="2">
    <source>
        <dbReference type="Proteomes" id="UP000192328"/>
    </source>
</evidence>
<evidence type="ECO:0000313" key="1">
    <source>
        <dbReference type="EMBL" id="SMC49231.1"/>
    </source>
</evidence>
<dbReference type="EMBL" id="FWXZ01000002">
    <property type="protein sequence ID" value="SMC49231.1"/>
    <property type="molecule type" value="Genomic_DNA"/>
</dbReference>
<proteinExistence type="predicted"/>
<protein>
    <submittedName>
        <fullName evidence="1">Uncharacterized protein</fullName>
    </submittedName>
</protein>
<keyword evidence="2" id="KW-1185">Reference proteome</keyword>
<organism evidence="1 2">
    <name type="scientific">Aristaeella lactis</name>
    <dbReference type="NCBI Taxonomy" id="3046383"/>
    <lineage>
        <taxon>Bacteria</taxon>
        <taxon>Bacillati</taxon>
        <taxon>Bacillota</taxon>
        <taxon>Clostridia</taxon>
        <taxon>Eubacteriales</taxon>
        <taxon>Aristaeellaceae</taxon>
        <taxon>Aristaeella</taxon>
    </lineage>
</organism>
<reference evidence="1" key="1">
    <citation type="submission" date="2017-04" db="EMBL/GenBank/DDBJ databases">
        <authorList>
            <person name="Varghese N."/>
            <person name="Submissions S."/>
        </authorList>
    </citation>
    <scope>NUCLEOTIDE SEQUENCE</scope>
    <source>
        <strain evidence="1">WTE2008</strain>
    </source>
</reference>
<gene>
    <name evidence="1" type="ORF">SAMN06297397_1048</name>
</gene>
<sequence>MKHVISLLLILSFCFVLIPSCAEKASETLMDRVLRVAEDSSDLIRMDEDELYDVIGIAPEDYSDYAYLADYDALSGRELVLVRAVDEEAAERISTLLSLYLEHRLKATRNYLPDVYRALSEAAVRQENLLLVLSVAPPDPEEASLLLQEE</sequence>
<dbReference type="Proteomes" id="UP000192328">
    <property type="component" value="Unassembled WGS sequence"/>
</dbReference>
<comment type="caution">
    <text evidence="1">The sequence shown here is derived from an EMBL/GenBank/DDBJ whole genome shotgun (WGS) entry which is preliminary data.</text>
</comment>
<name>A0AC61PJQ3_9FIRM</name>
<accession>A0AC61PJQ3</accession>